<comment type="caution">
    <text evidence="1">The sequence shown here is derived from an EMBL/GenBank/DDBJ whole genome shotgun (WGS) entry which is preliminary data.</text>
</comment>
<organism evidence="1 2">
    <name type="scientific">Butyricicoccus pullicaecorum</name>
    <dbReference type="NCBI Taxonomy" id="501571"/>
    <lineage>
        <taxon>Bacteria</taxon>
        <taxon>Bacillati</taxon>
        <taxon>Bacillota</taxon>
        <taxon>Clostridia</taxon>
        <taxon>Eubacteriales</taxon>
        <taxon>Butyricicoccaceae</taxon>
        <taxon>Butyricicoccus</taxon>
    </lineage>
</organism>
<dbReference type="RefSeq" id="WP_087370090.1">
    <property type="nucleotide sequence ID" value="NZ_NFKK01000001.1"/>
</dbReference>
<accession>A0A1Y4LD49</accession>
<name>A0A1Y4LD49_9FIRM</name>
<evidence type="ECO:0000313" key="2">
    <source>
        <dbReference type="Proteomes" id="UP000195897"/>
    </source>
</evidence>
<protein>
    <recommendedName>
        <fullName evidence="3">Tim44-like domain-containing protein</fullName>
    </recommendedName>
</protein>
<sequence>METTLLAAGVVTILVIALVVRQVVRGCARTVFAAPPEPTPEEIEASCTHKTLPPAVELEADTAVITAQACAVLTAWMQAVNSRDAAKLTGEAKALSAQLADEIAKQTQKGQRERFERPTVHEAVVSAYERETGALTVTLSAQAVHYVASGGQLIRGREDLPEQMLWELKGNLTAQGWTPTCARLL</sequence>
<evidence type="ECO:0000313" key="1">
    <source>
        <dbReference type="EMBL" id="OUP54628.1"/>
    </source>
</evidence>
<dbReference type="AlphaFoldDB" id="A0A1Y4LD49"/>
<gene>
    <name evidence="1" type="ORF">B5F17_01610</name>
</gene>
<reference evidence="2" key="1">
    <citation type="submission" date="2017-04" db="EMBL/GenBank/DDBJ databases">
        <title>Function of individual gut microbiota members based on whole genome sequencing of pure cultures obtained from chicken caecum.</title>
        <authorList>
            <person name="Medvecky M."/>
            <person name="Cejkova D."/>
            <person name="Polansky O."/>
            <person name="Karasova D."/>
            <person name="Kubasova T."/>
            <person name="Cizek A."/>
            <person name="Rychlik I."/>
        </authorList>
    </citation>
    <scope>NUCLEOTIDE SEQUENCE [LARGE SCALE GENOMIC DNA]</scope>
    <source>
        <strain evidence="2">An180</strain>
    </source>
</reference>
<dbReference type="EMBL" id="NFKK01000001">
    <property type="protein sequence ID" value="OUP54628.1"/>
    <property type="molecule type" value="Genomic_DNA"/>
</dbReference>
<proteinExistence type="predicted"/>
<dbReference type="Proteomes" id="UP000195897">
    <property type="component" value="Unassembled WGS sequence"/>
</dbReference>
<evidence type="ECO:0008006" key="3">
    <source>
        <dbReference type="Google" id="ProtNLM"/>
    </source>
</evidence>